<evidence type="ECO:0000313" key="1">
    <source>
        <dbReference type="EMBL" id="KAK8847673.1"/>
    </source>
</evidence>
<dbReference type="AlphaFoldDB" id="A0AAW0YVS8"/>
<protein>
    <submittedName>
        <fullName evidence="1">Uncharacterized protein</fullName>
    </submittedName>
</protein>
<name>A0AAW0YVS8_9TREE</name>
<gene>
    <name evidence="1" type="ORF">IAR55_005532</name>
</gene>
<dbReference type="Proteomes" id="UP001388673">
    <property type="component" value="Unassembled WGS sequence"/>
</dbReference>
<dbReference type="RefSeq" id="XP_066801191.1">
    <property type="nucleotide sequence ID" value="XM_066948623.1"/>
</dbReference>
<organism evidence="1 2">
    <name type="scientific">Kwoniella newhampshirensis</name>
    <dbReference type="NCBI Taxonomy" id="1651941"/>
    <lineage>
        <taxon>Eukaryota</taxon>
        <taxon>Fungi</taxon>
        <taxon>Dikarya</taxon>
        <taxon>Basidiomycota</taxon>
        <taxon>Agaricomycotina</taxon>
        <taxon>Tremellomycetes</taxon>
        <taxon>Tremellales</taxon>
        <taxon>Cryptococcaceae</taxon>
        <taxon>Kwoniella</taxon>
    </lineage>
</organism>
<dbReference type="KEGG" id="kne:92182790"/>
<reference evidence="1 2" key="1">
    <citation type="journal article" date="2024" name="bioRxiv">
        <title>Comparative genomics of Cryptococcus and Kwoniella reveals pathogenesis evolution and contrasting karyotype dynamics via intercentromeric recombination or chromosome fusion.</title>
        <authorList>
            <person name="Coelho M.A."/>
            <person name="David-Palma M."/>
            <person name="Shea T."/>
            <person name="Bowers K."/>
            <person name="McGinley-Smith S."/>
            <person name="Mohammad A.W."/>
            <person name="Gnirke A."/>
            <person name="Yurkov A.M."/>
            <person name="Nowrousian M."/>
            <person name="Sun S."/>
            <person name="Cuomo C.A."/>
            <person name="Heitman J."/>
        </authorList>
    </citation>
    <scope>NUCLEOTIDE SEQUENCE [LARGE SCALE GENOMIC DNA]</scope>
    <source>
        <strain evidence="1 2">CBS 13917</strain>
    </source>
</reference>
<proteinExistence type="predicted"/>
<evidence type="ECO:0000313" key="2">
    <source>
        <dbReference type="Proteomes" id="UP001388673"/>
    </source>
</evidence>
<dbReference type="GeneID" id="92182790"/>
<dbReference type="EMBL" id="JBCAWK010000010">
    <property type="protein sequence ID" value="KAK8847673.1"/>
    <property type="molecule type" value="Genomic_DNA"/>
</dbReference>
<comment type="caution">
    <text evidence="1">The sequence shown here is derived from an EMBL/GenBank/DDBJ whole genome shotgun (WGS) entry which is preliminary data.</text>
</comment>
<accession>A0AAW0YVS8</accession>
<keyword evidence="2" id="KW-1185">Reference proteome</keyword>
<sequence length="396" mass="44365">MSLYQLSHRDTSLERISAVHPQILGILRTTSPTRLLAVSPEFYHDLIPSLYTDLSLTSTNVEGILHGLLDDSRQVRERKYAALECARCLQIADVRGLKGLARVFEENEERECLRLDDSTNSRDLEVGQLNLARGSPSPAGFHSGPFFPFIDTLYLPWALIQALTETIKDFPPIEDVPLELWGEVDGNGSDLDREDPANASLRCLGELATCGRLLARIIRCKTIEVQLGPAEDVTGYWNLDRTLQTLLGGFVADVATAGTSADGKSTCSPCCPKLRLNVQLPSRYEKVYIPHGLSMPATVHFIAPIPSLTVGVSNEALERFYTAREYAEVIRSHYDVHVSYLKPRDIFYHVQDVEEVMSELEYLRRHGKVVNDRLLRSEEQGGVLRQVDHEAKNDHV</sequence>